<dbReference type="AlphaFoldDB" id="A0A9J6PHJ2"/>
<dbReference type="Proteomes" id="UP001055804">
    <property type="component" value="Unassembled WGS sequence"/>
</dbReference>
<accession>A0A9J6PHJ2</accession>
<protein>
    <submittedName>
        <fullName evidence="2">Iron-sulfur cluster assembly scaffold protein</fullName>
    </submittedName>
</protein>
<dbReference type="Pfam" id="PF01592">
    <property type="entry name" value="NifU_N"/>
    <property type="match status" value="1"/>
</dbReference>
<sequence>MSDLPFTKEILRIAARATGAGRLDVPDGTATRRSPTCGDRITVDVTLCDHAIRSLSHDTRACVLCQASAAILAASAIGKTQNSLRDLRETVAAMLKEGGAPPAAPFADYALLQPAATHRNRHGCVLLPIDAALEALETAGADA</sequence>
<dbReference type="InterPro" id="IPR002871">
    <property type="entry name" value="NIF_FeS_clus_asmbl_NifU_N"/>
</dbReference>
<evidence type="ECO:0000259" key="1">
    <source>
        <dbReference type="Pfam" id="PF01592"/>
    </source>
</evidence>
<dbReference type="EMBL" id="JAMZFT010000001">
    <property type="protein sequence ID" value="MCP1336047.1"/>
    <property type="molecule type" value="Genomic_DNA"/>
</dbReference>
<comment type="caution">
    <text evidence="2">The sequence shown here is derived from an EMBL/GenBank/DDBJ whole genome shotgun (WGS) entry which is preliminary data.</text>
</comment>
<dbReference type="GO" id="GO:0051536">
    <property type="term" value="F:iron-sulfur cluster binding"/>
    <property type="evidence" value="ECO:0007669"/>
    <property type="project" value="InterPro"/>
</dbReference>
<organism evidence="2 3">
    <name type="scientific">Futiania mangrovi</name>
    <dbReference type="NCBI Taxonomy" id="2959716"/>
    <lineage>
        <taxon>Bacteria</taxon>
        <taxon>Pseudomonadati</taxon>
        <taxon>Pseudomonadota</taxon>
        <taxon>Alphaproteobacteria</taxon>
        <taxon>Futianiales</taxon>
        <taxon>Futianiaceae</taxon>
        <taxon>Futiania</taxon>
    </lineage>
</organism>
<evidence type="ECO:0000313" key="3">
    <source>
        <dbReference type="Proteomes" id="UP001055804"/>
    </source>
</evidence>
<dbReference type="Gene3D" id="3.90.1010.10">
    <property type="match status" value="1"/>
</dbReference>
<evidence type="ECO:0000313" key="2">
    <source>
        <dbReference type="EMBL" id="MCP1336047.1"/>
    </source>
</evidence>
<dbReference type="SUPFAM" id="SSF82649">
    <property type="entry name" value="SufE/NifU"/>
    <property type="match status" value="1"/>
</dbReference>
<dbReference type="GO" id="GO:0016226">
    <property type="term" value="P:iron-sulfur cluster assembly"/>
    <property type="evidence" value="ECO:0007669"/>
    <property type="project" value="InterPro"/>
</dbReference>
<keyword evidence="3" id="KW-1185">Reference proteome</keyword>
<name>A0A9J6PHJ2_9PROT</name>
<reference evidence="2" key="1">
    <citation type="submission" date="2022-06" db="EMBL/GenBank/DDBJ databases">
        <title>Isolation and Genomics of Futiania mangrovii gen. nov., sp. nov., a Rare and Metabolically-versatile member in the Class Alphaproteobacteria.</title>
        <authorList>
            <person name="Liu L."/>
            <person name="Huang W.-C."/>
            <person name="Pan J."/>
            <person name="Li J."/>
            <person name="Huang Y."/>
            <person name="Du H."/>
            <person name="Liu Y."/>
            <person name="Li M."/>
        </authorList>
    </citation>
    <scope>NUCLEOTIDE SEQUENCE</scope>
    <source>
        <strain evidence="2">FT118</strain>
    </source>
</reference>
<dbReference type="CDD" id="cd06664">
    <property type="entry name" value="IscU_like"/>
    <property type="match status" value="1"/>
</dbReference>
<gene>
    <name evidence="2" type="ORF">NJQ99_06480</name>
</gene>
<dbReference type="GO" id="GO:0005506">
    <property type="term" value="F:iron ion binding"/>
    <property type="evidence" value="ECO:0007669"/>
    <property type="project" value="InterPro"/>
</dbReference>
<feature type="domain" description="NIF system FeS cluster assembly NifU N-terminal" evidence="1">
    <location>
        <begin position="8"/>
        <end position="96"/>
    </location>
</feature>
<proteinExistence type="predicted"/>
<dbReference type="RefSeq" id="WP_269331967.1">
    <property type="nucleotide sequence ID" value="NZ_JAMZFT010000001.1"/>
</dbReference>